<dbReference type="EMBL" id="BMAO01034229">
    <property type="protein sequence ID" value="GFQ94939.1"/>
    <property type="molecule type" value="Genomic_DNA"/>
</dbReference>
<reference evidence="1" key="1">
    <citation type="submission" date="2020-07" db="EMBL/GenBank/DDBJ databases">
        <title>Multicomponent nature underlies the extraordinary mechanical properties of spider dragline silk.</title>
        <authorList>
            <person name="Kono N."/>
            <person name="Nakamura H."/>
            <person name="Mori M."/>
            <person name="Yoshida Y."/>
            <person name="Ohtoshi R."/>
            <person name="Malay A.D."/>
            <person name="Moran D.A.P."/>
            <person name="Tomita M."/>
            <person name="Numata K."/>
            <person name="Arakawa K."/>
        </authorList>
    </citation>
    <scope>NUCLEOTIDE SEQUENCE</scope>
</reference>
<sequence length="87" mass="10218">MGNMCLKQTLSRTFIQIHLPSKYHPEYILFLLYAADPRTCLLFYEFTQTDYREVFSKKVPGGFPAHLYYPLKHLQELLTSDAAERNS</sequence>
<proteinExistence type="predicted"/>
<accession>A0A8X6L3C1</accession>
<dbReference type="OrthoDB" id="6406864at2759"/>
<keyword evidence="2" id="KW-1185">Reference proteome</keyword>
<gene>
    <name evidence="1" type="ORF">TNCT_700821</name>
</gene>
<evidence type="ECO:0000313" key="2">
    <source>
        <dbReference type="Proteomes" id="UP000887116"/>
    </source>
</evidence>
<organism evidence="1 2">
    <name type="scientific">Trichonephila clavata</name>
    <name type="common">Joro spider</name>
    <name type="synonym">Nephila clavata</name>
    <dbReference type="NCBI Taxonomy" id="2740835"/>
    <lineage>
        <taxon>Eukaryota</taxon>
        <taxon>Metazoa</taxon>
        <taxon>Ecdysozoa</taxon>
        <taxon>Arthropoda</taxon>
        <taxon>Chelicerata</taxon>
        <taxon>Arachnida</taxon>
        <taxon>Araneae</taxon>
        <taxon>Araneomorphae</taxon>
        <taxon>Entelegynae</taxon>
        <taxon>Araneoidea</taxon>
        <taxon>Nephilidae</taxon>
        <taxon>Trichonephila</taxon>
    </lineage>
</organism>
<comment type="caution">
    <text evidence="1">The sequence shown here is derived from an EMBL/GenBank/DDBJ whole genome shotgun (WGS) entry which is preliminary data.</text>
</comment>
<name>A0A8X6L3C1_TRICU</name>
<protein>
    <submittedName>
        <fullName evidence="1">Uncharacterized protein</fullName>
    </submittedName>
</protein>
<evidence type="ECO:0000313" key="1">
    <source>
        <dbReference type="EMBL" id="GFQ94939.1"/>
    </source>
</evidence>
<dbReference type="Proteomes" id="UP000887116">
    <property type="component" value="Unassembled WGS sequence"/>
</dbReference>
<dbReference type="AlphaFoldDB" id="A0A8X6L3C1"/>